<reference evidence="2" key="1">
    <citation type="submission" date="2011-04" db="EMBL/GenBank/DDBJ databases">
        <title>Evolution of plant cell wall degrading machinery underlies the functional diversity of forest fungi.</title>
        <authorList>
            <consortium name="US DOE Joint Genome Institute (JGI-PGF)"/>
            <person name="Eastwood D.C."/>
            <person name="Floudas D."/>
            <person name="Binder M."/>
            <person name="Majcherczyk A."/>
            <person name="Schneider P."/>
            <person name="Aerts A."/>
            <person name="Asiegbu F.O."/>
            <person name="Baker S.E."/>
            <person name="Barry K."/>
            <person name="Bendiksby M."/>
            <person name="Blumentritt M."/>
            <person name="Coutinho P.M."/>
            <person name="Cullen D."/>
            <person name="Cullen D."/>
            <person name="Gathman A."/>
            <person name="Goodell B."/>
            <person name="Henrissat B."/>
            <person name="Ihrmark K."/>
            <person name="Kauserud H."/>
            <person name="Kohler A."/>
            <person name="LaButti K."/>
            <person name="Lapidus A."/>
            <person name="Lavin J.L."/>
            <person name="Lee Y.-H."/>
            <person name="Lindquist E."/>
            <person name="Lilly W."/>
            <person name="Lucas S."/>
            <person name="Morin E."/>
            <person name="Murat C."/>
            <person name="Oguiza J.A."/>
            <person name="Park J."/>
            <person name="Pisabarro A.G."/>
            <person name="Riley R."/>
            <person name="Rosling A."/>
            <person name="Salamov A."/>
            <person name="Schmidt O."/>
            <person name="Schmutz J."/>
            <person name="Skrede I."/>
            <person name="Stenlid J."/>
            <person name="Wiebenga A."/>
            <person name="Xie X."/>
            <person name="Kues U."/>
            <person name="Hibbett D.S."/>
            <person name="Hoffmeister D."/>
            <person name="Hogberg N."/>
            <person name="Martin F."/>
            <person name="Grigoriev I.V."/>
            <person name="Watkinson S.C."/>
        </authorList>
    </citation>
    <scope>NUCLEOTIDE SEQUENCE</scope>
    <source>
        <strain evidence="2">S7.9</strain>
    </source>
</reference>
<dbReference type="EMBL" id="GL945449">
    <property type="protein sequence ID" value="EGO18457.1"/>
    <property type="molecule type" value="Genomic_DNA"/>
</dbReference>
<accession>F8PEK6</accession>
<sequence>MVSPELPAVISGTGSEQVATGLDKTTIKFFLDHVTSQLKGINLANVKQTLLNKGHIRDGRWATFKSGPAKSKDNEEISSTPLTDVIT</sequence>
<feature type="region of interest" description="Disordered" evidence="1">
    <location>
        <begin position="62"/>
        <end position="87"/>
    </location>
</feature>
<dbReference type="HOGENOM" id="CLU_2484714_0_0_1"/>
<organism>
    <name type="scientific">Serpula lacrymans var. lacrymans (strain S7.9)</name>
    <name type="common">Dry rot fungus</name>
    <dbReference type="NCBI Taxonomy" id="578457"/>
    <lineage>
        <taxon>Eukaryota</taxon>
        <taxon>Fungi</taxon>
        <taxon>Dikarya</taxon>
        <taxon>Basidiomycota</taxon>
        <taxon>Agaricomycotina</taxon>
        <taxon>Agaricomycetes</taxon>
        <taxon>Agaricomycetidae</taxon>
        <taxon>Boletales</taxon>
        <taxon>Coniophorineae</taxon>
        <taxon>Serpulaceae</taxon>
        <taxon>Serpula</taxon>
    </lineage>
</organism>
<evidence type="ECO:0000256" key="1">
    <source>
        <dbReference type="SAM" id="MobiDB-lite"/>
    </source>
</evidence>
<dbReference type="RefSeq" id="XP_007324830.1">
    <property type="nucleotide sequence ID" value="XM_007324768.1"/>
</dbReference>
<proteinExistence type="predicted"/>
<dbReference type="GeneID" id="18816058"/>
<name>F8PEK6_SERL9</name>
<dbReference type="Proteomes" id="UP000008064">
    <property type="component" value="Unassembled WGS sequence"/>
</dbReference>
<feature type="compositionally biased region" description="Polar residues" evidence="1">
    <location>
        <begin position="77"/>
        <end position="87"/>
    </location>
</feature>
<dbReference type="KEGG" id="sla:SERLADRAFT_444125"/>
<protein>
    <submittedName>
        <fullName evidence="2">Uncharacterized protein</fullName>
    </submittedName>
</protein>
<evidence type="ECO:0000313" key="2">
    <source>
        <dbReference type="EMBL" id="EGO18457.1"/>
    </source>
</evidence>
<dbReference type="AlphaFoldDB" id="F8PEK6"/>
<gene>
    <name evidence="2" type="ORF">SERLADRAFT_444125</name>
</gene>